<dbReference type="VEuPathDB" id="AmoebaDB:NF0084000"/>
<dbReference type="GO" id="GO:0006412">
    <property type="term" value="P:translation"/>
    <property type="evidence" value="ECO:0007669"/>
    <property type="project" value="InterPro"/>
</dbReference>
<dbReference type="RefSeq" id="XP_044566160.1">
    <property type="nucleotide sequence ID" value="XM_044702587.1"/>
</dbReference>
<dbReference type="PANTHER" id="PTHR33343:SF1">
    <property type="entry name" value="LARGE RIBOSOMAL SUBUNIT PROTEIN BL35M"/>
    <property type="match status" value="1"/>
</dbReference>
<keyword evidence="3 4" id="KW-0687">Ribonucleoprotein</keyword>
<evidence type="ECO:0000256" key="1">
    <source>
        <dbReference type="ARBA" id="ARBA00006598"/>
    </source>
</evidence>
<dbReference type="Proteomes" id="UP000444721">
    <property type="component" value="Unassembled WGS sequence"/>
</dbReference>
<dbReference type="VEuPathDB" id="AmoebaDB:FDP41_012104"/>
<dbReference type="EMBL" id="VFQX01000013">
    <property type="protein sequence ID" value="KAF0981447.1"/>
    <property type="molecule type" value="Genomic_DNA"/>
</dbReference>
<dbReference type="PRINTS" id="PR00064">
    <property type="entry name" value="RIBOSOMALL35"/>
</dbReference>
<proteinExistence type="inferred from homology"/>
<reference evidence="5 6" key="1">
    <citation type="journal article" date="2019" name="Sci. Rep.">
        <title>Nanopore sequencing improves the draft genome of the human pathogenic amoeba Naegleria fowleri.</title>
        <authorList>
            <person name="Liechti N."/>
            <person name="Schurch N."/>
            <person name="Bruggmann R."/>
            <person name="Wittwer M."/>
        </authorList>
    </citation>
    <scope>NUCLEOTIDE SEQUENCE [LARGE SCALE GENOMIC DNA]</scope>
    <source>
        <strain evidence="5 6">ATCC 30894</strain>
    </source>
</reference>
<dbReference type="Pfam" id="PF01632">
    <property type="entry name" value="Ribosomal_L35p"/>
    <property type="match status" value="1"/>
</dbReference>
<dbReference type="SUPFAM" id="SSF143034">
    <property type="entry name" value="L35p-like"/>
    <property type="match status" value="1"/>
</dbReference>
<sequence length="152" mass="17414">MQRFFGALFSQSLVRSSFTKRSAATSLLKSYSDTLMMNEIASNPYVALKQTSSFLNGTLSFGPSIFNQSNIRFRRIVRHNKLVTGVKKLKTKSSAKKRFTITGSGKIKRHQAGKRHHAWAKNRKRINKLGKTVFVTCRGDKKKLRRFLNFKL</sequence>
<keyword evidence="6" id="KW-1185">Reference proteome</keyword>
<evidence type="ECO:0000313" key="5">
    <source>
        <dbReference type="EMBL" id="KAF0981447.1"/>
    </source>
</evidence>
<dbReference type="InterPro" id="IPR037229">
    <property type="entry name" value="Ribosomal_bL35_sf"/>
</dbReference>
<evidence type="ECO:0000256" key="3">
    <source>
        <dbReference type="ARBA" id="ARBA00023274"/>
    </source>
</evidence>
<gene>
    <name evidence="5" type="ORF">FDP41_012104</name>
</gene>
<accession>A0A6A5BW29</accession>
<keyword evidence="2 4" id="KW-0689">Ribosomal protein</keyword>
<dbReference type="InterPro" id="IPR018265">
    <property type="entry name" value="Ribosomal_bL35_CS"/>
</dbReference>
<dbReference type="Gene3D" id="4.10.410.60">
    <property type="match status" value="1"/>
</dbReference>
<comment type="similarity">
    <text evidence="1 4">Belongs to the bacterial ribosomal protein bL35 family.</text>
</comment>
<dbReference type="OMA" id="GKRHHAW"/>
<name>A0A6A5BW29_NAEFO</name>
<dbReference type="OrthoDB" id="162638at2759"/>
<dbReference type="AlphaFoldDB" id="A0A6A5BW29"/>
<dbReference type="GO" id="GO:0003735">
    <property type="term" value="F:structural constituent of ribosome"/>
    <property type="evidence" value="ECO:0007669"/>
    <property type="project" value="InterPro"/>
</dbReference>
<evidence type="ECO:0000256" key="2">
    <source>
        <dbReference type="ARBA" id="ARBA00022980"/>
    </source>
</evidence>
<evidence type="ECO:0000256" key="4">
    <source>
        <dbReference type="RuleBase" id="RU000568"/>
    </source>
</evidence>
<dbReference type="InterPro" id="IPR001706">
    <property type="entry name" value="Ribosomal_bL35"/>
</dbReference>
<comment type="caution">
    <text evidence="5">The sequence shown here is derived from an EMBL/GenBank/DDBJ whole genome shotgun (WGS) entry which is preliminary data.</text>
</comment>
<dbReference type="PROSITE" id="PS00936">
    <property type="entry name" value="RIBOSOMAL_L35"/>
    <property type="match status" value="1"/>
</dbReference>
<dbReference type="NCBIfam" id="TIGR00001">
    <property type="entry name" value="rpmI_bact"/>
    <property type="match status" value="1"/>
</dbReference>
<dbReference type="VEuPathDB" id="AmoebaDB:NfTy_038130"/>
<evidence type="ECO:0000313" key="6">
    <source>
        <dbReference type="Proteomes" id="UP000444721"/>
    </source>
</evidence>
<dbReference type="PANTHER" id="PTHR33343">
    <property type="entry name" value="54S RIBOSOMAL PROTEIN BL35M"/>
    <property type="match status" value="1"/>
</dbReference>
<organism evidence="5 6">
    <name type="scientific">Naegleria fowleri</name>
    <name type="common">Brain eating amoeba</name>
    <dbReference type="NCBI Taxonomy" id="5763"/>
    <lineage>
        <taxon>Eukaryota</taxon>
        <taxon>Discoba</taxon>
        <taxon>Heterolobosea</taxon>
        <taxon>Tetramitia</taxon>
        <taxon>Eutetramitia</taxon>
        <taxon>Vahlkampfiidae</taxon>
        <taxon>Naegleria</taxon>
    </lineage>
</organism>
<dbReference type="HAMAP" id="MF_00514">
    <property type="entry name" value="Ribosomal_bL35"/>
    <property type="match status" value="1"/>
</dbReference>
<dbReference type="InterPro" id="IPR021137">
    <property type="entry name" value="Ribosomal_bL35-like"/>
</dbReference>
<dbReference type="GO" id="GO:0015934">
    <property type="term" value="C:large ribosomal subunit"/>
    <property type="evidence" value="ECO:0007669"/>
    <property type="project" value="TreeGrafter"/>
</dbReference>
<dbReference type="GeneID" id="68119319"/>
<protein>
    <recommendedName>
        <fullName evidence="4">50S ribosomal protein L35</fullName>
    </recommendedName>
</protein>